<dbReference type="InterPro" id="IPR037069">
    <property type="entry name" value="AcylCoA_DH/ox_N_sf"/>
</dbReference>
<proteinExistence type="inferred from homology"/>
<dbReference type="InterPro" id="IPR006091">
    <property type="entry name" value="Acyl-CoA_Oxase/DH_mid-dom"/>
</dbReference>
<evidence type="ECO:0000256" key="4">
    <source>
        <dbReference type="ARBA" id="ARBA00022630"/>
    </source>
</evidence>
<dbReference type="InterPro" id="IPR009075">
    <property type="entry name" value="AcylCo_DH/oxidase_C"/>
</dbReference>
<sequence length="375" mass="41416">MRTVLREDHEAFRVQVRRFVEREIAPHHLEWEDAGRVPLSLWQAAGQAGLLCTTLPDPYGGGGDFGHAAVIIEELARVNATGVGFSLHSEVVAPYLNAYGSDWQKQRWLLAMVQGQTVGAIAMTEPDVGSDLKAIRTRAERDGEHYVLTGQKTYISNGLNAGLVIVVAKTDPEMGAKGISLLVVEDGMPGFERGRALRKIGLRGQDTAELFFDQVRVPVSHLLGEENQGFRYLMHQLAQERLVIAVRAAASIEAFLERTIAWTRERKVFGQSVFDYQNTRFKLAEAKAKSVMLRTFVDDCLARHLRGELDAERAAMAKLNASEMQNQLLDELLQMHGGTGFMADGGIGSAWVDARVARIYGGSNEIMKEIVARGL</sequence>
<dbReference type="GO" id="GO:0005737">
    <property type="term" value="C:cytoplasm"/>
    <property type="evidence" value="ECO:0007669"/>
    <property type="project" value="TreeGrafter"/>
</dbReference>
<evidence type="ECO:0000259" key="11">
    <source>
        <dbReference type="Pfam" id="PF02770"/>
    </source>
</evidence>
<comment type="function">
    <text evidence="7">Catalyzes the dehydrogenation at the alpha-beta position of ACP-bound acyl chains. This results in the introduction of a double bond in the lipidic chain, which is further transferred to the epsilon-amino group of lysine residue in the mycobactin core by MbtK.</text>
</comment>
<dbReference type="FunFam" id="2.40.110.10:FF:000002">
    <property type="entry name" value="Acyl-CoA dehydrogenase fadE12"/>
    <property type="match status" value="1"/>
</dbReference>
<dbReference type="FunFam" id="1.20.140.10:FF:000001">
    <property type="entry name" value="Acyl-CoA dehydrogenase"/>
    <property type="match status" value="1"/>
</dbReference>
<evidence type="ECO:0000256" key="2">
    <source>
        <dbReference type="ARBA" id="ARBA00005102"/>
    </source>
</evidence>
<reference evidence="13" key="1">
    <citation type="submission" date="2020-09" db="EMBL/GenBank/DDBJ databases">
        <title>Genome seq and assembly of Limnohabitants sp.</title>
        <authorList>
            <person name="Chhetri G."/>
        </authorList>
    </citation>
    <scope>NUCLEOTIDE SEQUENCE</scope>
    <source>
        <strain evidence="13">JUR4</strain>
    </source>
</reference>
<organism evidence="13 14">
    <name type="scientific">Limnohabitans radicicola</name>
    <dbReference type="NCBI Taxonomy" id="2771427"/>
    <lineage>
        <taxon>Bacteria</taxon>
        <taxon>Pseudomonadati</taxon>
        <taxon>Pseudomonadota</taxon>
        <taxon>Betaproteobacteria</taxon>
        <taxon>Burkholderiales</taxon>
        <taxon>Comamonadaceae</taxon>
        <taxon>Limnohabitans</taxon>
    </lineage>
</organism>
<evidence type="ECO:0000256" key="1">
    <source>
        <dbReference type="ARBA" id="ARBA00001974"/>
    </source>
</evidence>
<comment type="cofactor">
    <cofactor evidence="1">
        <name>FAD</name>
        <dbReference type="ChEBI" id="CHEBI:57692"/>
    </cofactor>
</comment>
<dbReference type="EMBL" id="JACYFT010000002">
    <property type="protein sequence ID" value="MBD8051204.1"/>
    <property type="molecule type" value="Genomic_DNA"/>
</dbReference>
<comment type="similarity">
    <text evidence="3">Belongs to the acyl-CoA dehydrogenase family.</text>
</comment>
<evidence type="ECO:0000256" key="5">
    <source>
        <dbReference type="ARBA" id="ARBA00022827"/>
    </source>
</evidence>
<dbReference type="GO" id="GO:0003995">
    <property type="term" value="F:acyl-CoA dehydrogenase activity"/>
    <property type="evidence" value="ECO:0007669"/>
    <property type="project" value="TreeGrafter"/>
</dbReference>
<feature type="domain" description="Acyl-CoA dehydrogenase/oxidase C-terminal" evidence="10">
    <location>
        <begin position="227"/>
        <end position="375"/>
    </location>
</feature>
<evidence type="ECO:0000259" key="12">
    <source>
        <dbReference type="Pfam" id="PF02771"/>
    </source>
</evidence>
<keyword evidence="14" id="KW-1185">Reference proteome</keyword>
<dbReference type="InterPro" id="IPR046373">
    <property type="entry name" value="Acyl-CoA_Oxase/DH_mid-dom_sf"/>
</dbReference>
<dbReference type="InterPro" id="IPR013786">
    <property type="entry name" value="AcylCoA_DH/ox_N"/>
</dbReference>
<dbReference type="GO" id="GO:0033539">
    <property type="term" value="P:fatty acid beta-oxidation using acyl-CoA dehydrogenase"/>
    <property type="evidence" value="ECO:0007669"/>
    <property type="project" value="TreeGrafter"/>
</dbReference>
<evidence type="ECO:0000256" key="3">
    <source>
        <dbReference type="ARBA" id="ARBA00009347"/>
    </source>
</evidence>
<evidence type="ECO:0000256" key="7">
    <source>
        <dbReference type="ARBA" id="ARBA00037085"/>
    </source>
</evidence>
<dbReference type="Gene3D" id="1.10.540.10">
    <property type="entry name" value="Acyl-CoA dehydrogenase/oxidase, N-terminal domain"/>
    <property type="match status" value="1"/>
</dbReference>
<comment type="pathway">
    <text evidence="2">Siderophore biosynthesis; mycobactin biosynthesis.</text>
</comment>
<name>A0A927FGU5_9BURK</name>
<comment type="caution">
    <text evidence="13">The sequence shown here is derived from an EMBL/GenBank/DDBJ whole genome shotgun (WGS) entry which is preliminary data.</text>
</comment>
<feature type="domain" description="Acyl-CoA oxidase/dehydrogenase middle" evidence="11">
    <location>
        <begin position="120"/>
        <end position="215"/>
    </location>
</feature>
<gene>
    <name evidence="13" type="ORF">IC609_11650</name>
</gene>
<feature type="domain" description="Acyl-CoA dehydrogenase/oxidase N-terminal" evidence="12">
    <location>
        <begin position="7"/>
        <end position="115"/>
    </location>
</feature>
<protein>
    <recommendedName>
        <fullName evidence="8">Acyl-[acyl-carrier-protein] dehydrogenase MbtN</fullName>
    </recommendedName>
    <alternativeName>
        <fullName evidence="9">Mycobactin synthase protein N</fullName>
    </alternativeName>
</protein>
<dbReference type="Pfam" id="PF00441">
    <property type="entry name" value="Acyl-CoA_dh_1"/>
    <property type="match status" value="1"/>
</dbReference>
<dbReference type="Pfam" id="PF02771">
    <property type="entry name" value="Acyl-CoA_dh_N"/>
    <property type="match status" value="1"/>
</dbReference>
<dbReference type="PANTHER" id="PTHR48083:SF20">
    <property type="entry name" value="LONG-CHAIN SPECIFIC ACYL-COA DEHYDROGENASE, MITOCHONDRIAL"/>
    <property type="match status" value="1"/>
</dbReference>
<dbReference type="GO" id="GO:0050660">
    <property type="term" value="F:flavin adenine dinucleotide binding"/>
    <property type="evidence" value="ECO:0007669"/>
    <property type="project" value="InterPro"/>
</dbReference>
<dbReference type="SUPFAM" id="SSF56645">
    <property type="entry name" value="Acyl-CoA dehydrogenase NM domain-like"/>
    <property type="match status" value="1"/>
</dbReference>
<evidence type="ECO:0000313" key="14">
    <source>
        <dbReference type="Proteomes" id="UP000647424"/>
    </source>
</evidence>
<dbReference type="AlphaFoldDB" id="A0A927FGU5"/>
<dbReference type="Proteomes" id="UP000647424">
    <property type="component" value="Unassembled WGS sequence"/>
</dbReference>
<keyword evidence="4" id="KW-0285">Flavoprotein</keyword>
<keyword evidence="6" id="KW-0560">Oxidoreductase</keyword>
<dbReference type="RefSeq" id="WP_191819658.1">
    <property type="nucleotide sequence ID" value="NZ_JACYFT010000002.1"/>
</dbReference>
<dbReference type="InterPro" id="IPR009100">
    <property type="entry name" value="AcylCoA_DH/oxidase_NM_dom_sf"/>
</dbReference>
<dbReference type="PANTHER" id="PTHR48083">
    <property type="entry name" value="MEDIUM-CHAIN SPECIFIC ACYL-COA DEHYDROGENASE, MITOCHONDRIAL-RELATED"/>
    <property type="match status" value="1"/>
</dbReference>
<keyword evidence="5" id="KW-0274">FAD</keyword>
<evidence type="ECO:0000256" key="6">
    <source>
        <dbReference type="ARBA" id="ARBA00023002"/>
    </source>
</evidence>
<dbReference type="Pfam" id="PF02770">
    <property type="entry name" value="Acyl-CoA_dh_M"/>
    <property type="match status" value="1"/>
</dbReference>
<accession>A0A927FGU5</accession>
<evidence type="ECO:0000259" key="10">
    <source>
        <dbReference type="Pfam" id="PF00441"/>
    </source>
</evidence>
<dbReference type="SUPFAM" id="SSF47203">
    <property type="entry name" value="Acyl-CoA dehydrogenase C-terminal domain-like"/>
    <property type="match status" value="1"/>
</dbReference>
<dbReference type="Gene3D" id="1.20.140.10">
    <property type="entry name" value="Butyryl-CoA Dehydrogenase, subunit A, domain 3"/>
    <property type="match status" value="1"/>
</dbReference>
<dbReference type="InterPro" id="IPR050741">
    <property type="entry name" value="Acyl-CoA_dehydrogenase"/>
</dbReference>
<evidence type="ECO:0000313" key="13">
    <source>
        <dbReference type="EMBL" id="MBD8051204.1"/>
    </source>
</evidence>
<evidence type="ECO:0000256" key="9">
    <source>
        <dbReference type="ARBA" id="ARBA00042660"/>
    </source>
</evidence>
<evidence type="ECO:0000256" key="8">
    <source>
        <dbReference type="ARBA" id="ARBA00040394"/>
    </source>
</evidence>
<dbReference type="Gene3D" id="2.40.110.10">
    <property type="entry name" value="Butyryl-CoA Dehydrogenase, subunit A, domain 2"/>
    <property type="match status" value="1"/>
</dbReference>
<dbReference type="InterPro" id="IPR036250">
    <property type="entry name" value="AcylCo_DH-like_C"/>
</dbReference>